<evidence type="ECO:0000256" key="1">
    <source>
        <dbReference type="ARBA" id="ARBA00004496"/>
    </source>
</evidence>
<dbReference type="GO" id="GO:0016459">
    <property type="term" value="C:myosin complex"/>
    <property type="evidence" value="ECO:0007669"/>
    <property type="project" value="UniProtKB-KW"/>
</dbReference>
<dbReference type="CDD" id="cd22249">
    <property type="entry name" value="UDM1_RNF168_RNF169-like"/>
    <property type="match status" value="1"/>
</dbReference>
<dbReference type="InterPro" id="IPR004009">
    <property type="entry name" value="SH3_Myosin"/>
</dbReference>
<feature type="coiled-coil region" evidence="12">
    <location>
        <begin position="869"/>
        <end position="896"/>
    </location>
</feature>
<protein>
    <recommendedName>
        <fullName evidence="18">Unconventional myosin-VI</fullName>
    </recommendedName>
</protein>
<dbReference type="PANTHER" id="PTHR13140">
    <property type="entry name" value="MYOSIN"/>
    <property type="match status" value="1"/>
</dbReference>
<dbReference type="CDD" id="cd01382">
    <property type="entry name" value="MYSc_Myo6"/>
    <property type="match status" value="1"/>
</dbReference>
<keyword evidence="5 11" id="KW-0547">Nucleotide-binding</keyword>
<dbReference type="PROSITE" id="PS51456">
    <property type="entry name" value="MYOSIN_MOTOR"/>
    <property type="match status" value="1"/>
</dbReference>
<dbReference type="EMBL" id="CAJOAX010000048">
    <property type="protein sequence ID" value="CAF3492464.1"/>
    <property type="molecule type" value="Genomic_DNA"/>
</dbReference>
<evidence type="ECO:0000256" key="3">
    <source>
        <dbReference type="ARBA" id="ARBA00022490"/>
    </source>
</evidence>
<evidence type="ECO:0000256" key="13">
    <source>
        <dbReference type="SAM" id="MobiDB-lite"/>
    </source>
</evidence>
<dbReference type="InterPro" id="IPR036114">
    <property type="entry name" value="MYSc_Myo6"/>
</dbReference>
<evidence type="ECO:0000256" key="11">
    <source>
        <dbReference type="PROSITE-ProRule" id="PRU00782"/>
    </source>
</evidence>
<dbReference type="Gene3D" id="3.40.850.10">
    <property type="entry name" value="Kinesin motor domain"/>
    <property type="match status" value="1"/>
</dbReference>
<dbReference type="GO" id="GO:0051015">
    <property type="term" value="F:actin filament binding"/>
    <property type="evidence" value="ECO:0007669"/>
    <property type="project" value="InterPro"/>
</dbReference>
<evidence type="ECO:0000256" key="4">
    <source>
        <dbReference type="ARBA" id="ARBA00022553"/>
    </source>
</evidence>
<feature type="region of interest" description="Disordered" evidence="13">
    <location>
        <begin position="1115"/>
        <end position="1136"/>
    </location>
</feature>
<dbReference type="CDD" id="cd21958">
    <property type="entry name" value="MyUb_Myo6"/>
    <property type="match status" value="1"/>
</dbReference>
<feature type="domain" description="Myosin motor" evidence="14">
    <location>
        <begin position="58"/>
        <end position="776"/>
    </location>
</feature>
<comment type="similarity">
    <text evidence="2 11">Belongs to the TRAFAC class myosin-kinesin ATPase superfamily. Myosin family.</text>
</comment>
<name>A0A818GI87_9BILA</name>
<dbReference type="Gene3D" id="2.30.30.360">
    <property type="entry name" value="Myosin S1 fragment, N-terminal"/>
    <property type="match status" value="1"/>
</dbReference>
<feature type="compositionally biased region" description="Basic and acidic residues" evidence="13">
    <location>
        <begin position="945"/>
        <end position="964"/>
    </location>
</feature>
<dbReference type="CDD" id="cd21759">
    <property type="entry name" value="CBD_MYO6-like"/>
    <property type="match status" value="1"/>
</dbReference>
<dbReference type="InterPro" id="IPR036961">
    <property type="entry name" value="Kinesin_motor_dom_sf"/>
</dbReference>
<dbReference type="Gene3D" id="1.20.58.530">
    <property type="match status" value="1"/>
</dbReference>
<dbReference type="GO" id="GO:0005886">
    <property type="term" value="C:plasma membrane"/>
    <property type="evidence" value="ECO:0007669"/>
    <property type="project" value="TreeGrafter"/>
</dbReference>
<evidence type="ECO:0000313" key="17">
    <source>
        <dbReference type="Proteomes" id="UP000663823"/>
    </source>
</evidence>
<dbReference type="GO" id="GO:0030048">
    <property type="term" value="P:actin filament-based movement"/>
    <property type="evidence" value="ECO:0007669"/>
    <property type="project" value="TreeGrafter"/>
</dbReference>
<dbReference type="Gene3D" id="6.10.220.10">
    <property type="match status" value="1"/>
</dbReference>
<dbReference type="Gene3D" id="1.20.120.720">
    <property type="entry name" value="Myosin VI head, motor domain, U50 subdomain"/>
    <property type="match status" value="1"/>
</dbReference>
<dbReference type="InterPro" id="IPR001609">
    <property type="entry name" value="Myosin_head_motor_dom-like"/>
</dbReference>
<dbReference type="PROSITE" id="PS51844">
    <property type="entry name" value="SH3_LIKE"/>
    <property type="match status" value="1"/>
</dbReference>
<evidence type="ECO:0008006" key="18">
    <source>
        <dbReference type="Google" id="ProtNLM"/>
    </source>
</evidence>
<keyword evidence="6 11" id="KW-0067">ATP-binding</keyword>
<accession>A0A818GI87</accession>
<evidence type="ECO:0000259" key="14">
    <source>
        <dbReference type="PROSITE" id="PS51456"/>
    </source>
</evidence>
<dbReference type="AlphaFoldDB" id="A0A818GI87"/>
<dbReference type="Proteomes" id="UP000663823">
    <property type="component" value="Unassembled WGS sequence"/>
</dbReference>
<dbReference type="InterPro" id="IPR032412">
    <property type="entry name" value="Myosin-VI_CBD"/>
</dbReference>
<sequence length="1273" mass="147174">MFVLNDNKPIWVRDNEHGFLLGKITDIGSDNITVQLKENRKTLIVPYDSAFQAEEYEKDVDDNCALMYLNEATLLHNVRRRYKKDLIYTYVANILIAINPYKELTGLYSIDSIKRYNGKSLGIMPPHVYAIGDKAYRDMRSVKQSQSIIISGESGAGKTESAKYVLQYLTESYGAHNGQIEDRINKSNPLLEAFGNAKTTRNNNSSRFGKFIEVHFNDKHRVVGGYISHYLLEKSRICVQSKDERNYHIFYRLCAGAPESIRSELRLTSPDSFHYLNRGCTQYFCNNQTEKSISKTRRSQDKNFLDFISKGALRDPQLDDFNDFNECDESMDQMGLTTQDKLNIYSTVAAVLHVGNINFEDDPESTKGGCKITSATEKSLSITAEMLGLDQRDLRNALITRVLMTKTTSSSKGTVIPVPLKVHEAQNARDALAKAIYIRLFDQIVTFVNKSIPFSSSISYIGILDIAGFEYFPVNSFEQFCINYCNEKLQQFFNERILKEEQLLYEKEGLGLKKISYIDNQDCIDLIEAKTTGCFDLLDEESKLPTPRPEHFTTEVHNRNKGHPRLDFPRKSKLRASREIRDDEGFLIQHFAGSVVYSTAQFIEKNNDALHASLLILVQESRNSFIKNLFPKAPEREQSAGKLNFISVGSKFRSQLADLMNKLRSTGISFIRCIKPNLKMVPNLFEGGQILSQLQCSGMVSVLDLMQQGFPSRTQFAELYAMYKSYLPKELARLDPRLFCKALFKALNLHDTDFKFGLTKVFFRPGKFAEFDVIMKSDPKNLAVLISKVKQWLLWTRWKKAQWCVLSVIKLRNKILYRRQCLVDIQRHVRMHLVYKRYAPRIRGLVKVKALHEQVASMEKIVGQMKFNKEQVYKQVQQLRQRIDQLINEITNTSVNSTHIDNAYNDLVSSIDREFRRLKQVLAEQEIKEEEERLKKIQMELEREKKKKLAEEQRLEQEKEEFRQRSAIAQRQKEEEQFKGKLTAEETKRQKERQAKESDEEAHLAEVNERERRDYDLARRLALETGGEADLPHLQRRRRPTVNQKHDLSKHTYAQLRDLINTSCDLELLEACREEFHRRLKVYHAWKSKNRKGKNPSALDDKMDEAEERAPNDILNNVVPPSMASSTSTSSGSMKKAGQLLTTTNSKKNSSGKGAEQRYFRIPFIRPNDQNRNTHGEQKKKGWWYAHFDDKWIARQMEIHPNKEAVLLVAGVDDMNMCELSLDETGLTSKKGAEILESDFEQEWLKHGGREYLNAHFGQISSKYVVQLLQNYR</sequence>
<evidence type="ECO:0000256" key="12">
    <source>
        <dbReference type="SAM" id="Coils"/>
    </source>
</evidence>
<dbReference type="PRINTS" id="PR00193">
    <property type="entry name" value="MYOSINHEAVY"/>
</dbReference>
<dbReference type="Gene3D" id="1.10.10.820">
    <property type="match status" value="1"/>
</dbReference>
<feature type="region of interest" description="Actin-binding" evidence="11">
    <location>
        <begin position="656"/>
        <end position="678"/>
    </location>
</feature>
<feature type="region of interest" description="Disordered" evidence="13">
    <location>
        <begin position="945"/>
        <end position="1008"/>
    </location>
</feature>
<dbReference type="Pfam" id="PF16521">
    <property type="entry name" value="Myosin-VI_CBD"/>
    <property type="match status" value="1"/>
</dbReference>
<dbReference type="GO" id="GO:0005524">
    <property type="term" value="F:ATP binding"/>
    <property type="evidence" value="ECO:0007669"/>
    <property type="project" value="UniProtKB-UniRule"/>
</dbReference>
<evidence type="ECO:0000256" key="5">
    <source>
        <dbReference type="ARBA" id="ARBA00022741"/>
    </source>
</evidence>
<keyword evidence="7" id="KW-0112">Calmodulin-binding</keyword>
<comment type="caution">
    <text evidence="16">The sequence shown here is derived from an EMBL/GenBank/DDBJ whole genome shotgun (WGS) entry which is preliminary data.</text>
</comment>
<keyword evidence="12" id="KW-0175">Coiled coil</keyword>
<dbReference type="GO" id="GO:0030139">
    <property type="term" value="C:endocytic vesicle"/>
    <property type="evidence" value="ECO:0007669"/>
    <property type="project" value="TreeGrafter"/>
</dbReference>
<feature type="domain" description="Myosin N-terminal SH3-like" evidence="15">
    <location>
        <begin position="5"/>
        <end position="55"/>
    </location>
</feature>
<dbReference type="GO" id="GO:0005516">
    <property type="term" value="F:calmodulin binding"/>
    <property type="evidence" value="ECO:0007669"/>
    <property type="project" value="UniProtKB-KW"/>
</dbReference>
<feature type="region of interest" description="Disordered" evidence="13">
    <location>
        <begin position="1028"/>
        <end position="1047"/>
    </location>
</feature>
<feature type="compositionally biased region" description="Basic and acidic residues" evidence="13">
    <location>
        <begin position="971"/>
        <end position="1008"/>
    </location>
</feature>
<evidence type="ECO:0000256" key="7">
    <source>
        <dbReference type="ARBA" id="ARBA00022860"/>
    </source>
</evidence>
<gene>
    <name evidence="16" type="ORF">OTI717_LOCUS1216</name>
</gene>
<dbReference type="PANTHER" id="PTHR13140:SF745">
    <property type="entry name" value="UNCONVENTIONAL MYOSIN-VI"/>
    <property type="match status" value="1"/>
</dbReference>
<dbReference type="SMART" id="SM00242">
    <property type="entry name" value="MYSc"/>
    <property type="match status" value="1"/>
</dbReference>
<keyword evidence="9 11" id="KW-0505">Motor protein</keyword>
<dbReference type="Pfam" id="PF02736">
    <property type="entry name" value="Myosin_N"/>
    <property type="match status" value="1"/>
</dbReference>
<dbReference type="FunFam" id="3.30.70.1590:FF:000002">
    <property type="entry name" value="unconventional myosin-VI isoform X1"/>
    <property type="match status" value="1"/>
</dbReference>
<comment type="subcellular location">
    <subcellularLocation>
        <location evidence="1">Cytoplasm</location>
    </subcellularLocation>
</comment>
<evidence type="ECO:0000313" key="16">
    <source>
        <dbReference type="EMBL" id="CAF3492464.1"/>
    </source>
</evidence>
<feature type="binding site" evidence="11">
    <location>
        <begin position="152"/>
        <end position="159"/>
    </location>
    <ligand>
        <name>ATP</name>
        <dbReference type="ChEBI" id="CHEBI:30616"/>
    </ligand>
</feature>
<evidence type="ECO:0000259" key="15">
    <source>
        <dbReference type="PROSITE" id="PS51844"/>
    </source>
</evidence>
<evidence type="ECO:0000256" key="6">
    <source>
        <dbReference type="ARBA" id="ARBA00022840"/>
    </source>
</evidence>
<keyword evidence="10 11" id="KW-0009">Actin-binding</keyword>
<dbReference type="FunFam" id="1.10.10.820:FF:000001">
    <property type="entry name" value="Myosin heavy chain"/>
    <property type="match status" value="1"/>
</dbReference>
<keyword evidence="3" id="KW-0963">Cytoplasm</keyword>
<proteinExistence type="inferred from homology"/>
<evidence type="ECO:0000256" key="10">
    <source>
        <dbReference type="ARBA" id="ARBA00023203"/>
    </source>
</evidence>
<dbReference type="GO" id="GO:0007015">
    <property type="term" value="P:actin filament organization"/>
    <property type="evidence" value="ECO:0007669"/>
    <property type="project" value="TreeGrafter"/>
</dbReference>
<keyword evidence="8 11" id="KW-0518">Myosin</keyword>
<dbReference type="GO" id="GO:0000146">
    <property type="term" value="F:microfilament motor activity"/>
    <property type="evidence" value="ECO:0007669"/>
    <property type="project" value="TreeGrafter"/>
</dbReference>
<organism evidence="16 17">
    <name type="scientific">Rotaria sordida</name>
    <dbReference type="NCBI Taxonomy" id="392033"/>
    <lineage>
        <taxon>Eukaryota</taxon>
        <taxon>Metazoa</taxon>
        <taxon>Spiralia</taxon>
        <taxon>Gnathifera</taxon>
        <taxon>Rotifera</taxon>
        <taxon>Eurotatoria</taxon>
        <taxon>Bdelloidea</taxon>
        <taxon>Philodinida</taxon>
        <taxon>Philodinidae</taxon>
        <taxon>Rotaria</taxon>
    </lineage>
</organism>
<dbReference type="InterPro" id="IPR049016">
    <property type="entry name" value="MYO6_lever"/>
</dbReference>
<dbReference type="FunFam" id="3.40.850.10:FF:000018">
    <property type="entry name" value="unconventional myosin-VI isoform X1"/>
    <property type="match status" value="1"/>
</dbReference>
<dbReference type="Gene3D" id="3.30.70.1590">
    <property type="match status" value="1"/>
</dbReference>
<evidence type="ECO:0000256" key="2">
    <source>
        <dbReference type="ARBA" id="ARBA00008314"/>
    </source>
</evidence>
<dbReference type="SUPFAM" id="SSF52540">
    <property type="entry name" value="P-loop containing nucleoside triphosphate hydrolases"/>
    <property type="match status" value="1"/>
</dbReference>
<feature type="compositionally biased region" description="Low complexity" evidence="13">
    <location>
        <begin position="1118"/>
        <end position="1136"/>
    </location>
</feature>
<evidence type="ECO:0000256" key="8">
    <source>
        <dbReference type="ARBA" id="ARBA00023123"/>
    </source>
</evidence>
<dbReference type="InterPro" id="IPR027417">
    <property type="entry name" value="P-loop_NTPase"/>
</dbReference>
<dbReference type="Pfam" id="PF21521">
    <property type="entry name" value="MYO6_lever"/>
    <property type="match status" value="1"/>
</dbReference>
<evidence type="ECO:0000256" key="9">
    <source>
        <dbReference type="ARBA" id="ARBA00023175"/>
    </source>
</evidence>
<reference evidence="16" key="1">
    <citation type="submission" date="2021-02" db="EMBL/GenBank/DDBJ databases">
        <authorList>
            <person name="Nowell W R."/>
        </authorList>
    </citation>
    <scope>NUCLEOTIDE SEQUENCE</scope>
</reference>
<dbReference type="Pfam" id="PF00063">
    <property type="entry name" value="Myosin_head"/>
    <property type="match status" value="1"/>
</dbReference>
<keyword evidence="4" id="KW-0597">Phosphoprotein</keyword>
<dbReference type="InterPro" id="IPR008989">
    <property type="entry name" value="Myosin_S1_N"/>
</dbReference>